<dbReference type="FunFam" id="1.10.405.10:FF:000011">
    <property type="entry name" value="Rab GDP dissociation inhibitor"/>
    <property type="match status" value="1"/>
</dbReference>
<dbReference type="Gene3D" id="1.10.405.10">
    <property type="entry name" value="Guanine Nucleotide Dissociation Inhibitor, domain 1"/>
    <property type="match status" value="1"/>
</dbReference>
<dbReference type="EMBL" id="JBGBPQ010000006">
    <property type="protein sequence ID" value="KAL1522820.1"/>
    <property type="molecule type" value="Genomic_DNA"/>
</dbReference>
<dbReference type="SUPFAM" id="SSF51905">
    <property type="entry name" value="FAD/NAD(P)-binding domain"/>
    <property type="match status" value="2"/>
</dbReference>
<dbReference type="PRINTS" id="PR00892">
    <property type="entry name" value="RABGDI"/>
</dbReference>
<dbReference type="GO" id="GO:0007264">
    <property type="term" value="P:small GTPase-mediated signal transduction"/>
    <property type="evidence" value="ECO:0007669"/>
    <property type="project" value="InterPro"/>
</dbReference>
<dbReference type="Gene3D" id="3.50.50.60">
    <property type="entry name" value="FAD/NAD(P)-binding domain"/>
    <property type="match status" value="1"/>
</dbReference>
<dbReference type="Gene3D" id="3.30.519.10">
    <property type="entry name" value="Guanine Nucleotide Dissociation Inhibitor, domain 2"/>
    <property type="match status" value="1"/>
</dbReference>
<keyword evidence="4" id="KW-1185">Reference proteome</keyword>
<name>A0AB34JPE9_PRYPA</name>
<comment type="similarity">
    <text evidence="1 2">Belongs to the Rab GDI family.</text>
</comment>
<evidence type="ECO:0000313" key="4">
    <source>
        <dbReference type="Proteomes" id="UP001515480"/>
    </source>
</evidence>
<dbReference type="GO" id="GO:0005737">
    <property type="term" value="C:cytoplasm"/>
    <property type="evidence" value="ECO:0007669"/>
    <property type="project" value="TreeGrafter"/>
</dbReference>
<dbReference type="PANTHER" id="PTHR11787:SF8">
    <property type="entry name" value="RAB GDP DISSOCIATION INHIBITOR"/>
    <property type="match status" value="1"/>
</dbReference>
<evidence type="ECO:0000256" key="2">
    <source>
        <dbReference type="RuleBase" id="RU363124"/>
    </source>
</evidence>
<evidence type="ECO:0000256" key="1">
    <source>
        <dbReference type="ARBA" id="ARBA00005593"/>
    </source>
</evidence>
<dbReference type="InterPro" id="IPR000806">
    <property type="entry name" value="RabGDI"/>
</dbReference>
<dbReference type="GO" id="GO:0005093">
    <property type="term" value="F:Rab GDP-dissociation inhibitor activity"/>
    <property type="evidence" value="ECO:0007669"/>
    <property type="project" value="InterPro"/>
</dbReference>
<sequence>MDDWRSAFAEEWDAVVLGTGMKECLLSGLLSVAGKKVLHLDRNNYYGGASASLDINQLFTKFGIAEKPSEAELGKLRDYSVDMVPKFIMAGGQLVKVLVHTGVANYMEFKPVDGSFVFSRKVGKVCKVPATPTDAMKSSLMGMMEKTRMAQFTHWVAGVVADDPKTWVAGALSKTTLKVDEMTGAEFFKYWKLEPATIEFLTHSCALYRDDSYLSKPAMEIISRMQLYLNSMTAFAGMTSPYLYPLYGLGELPQAFARLAAVHGGTYMLNRDLEGEPVFGPDDLKVEYTADGECEGVRVKDVVARTKIVVGDPSYFPEKRKEKGSVVRAIALLDHAIPGTQEAGSHQVIFPGGTVGRKNDLYLFCCGSGHKVAPAGKFLAFLSTTVEDESPDMTPQQVAQRELAAGLQLLTPVTRIFYDVYDMFEPTEDGTKDKVFISESFDPTSHFETAISDVMRMYKRITGKELELTSGPNAA</sequence>
<reference evidence="3 4" key="1">
    <citation type="journal article" date="2024" name="Science">
        <title>Giant polyketide synthase enzymes in the biosynthesis of giant marine polyether toxins.</title>
        <authorList>
            <person name="Fallon T.R."/>
            <person name="Shende V.V."/>
            <person name="Wierzbicki I.H."/>
            <person name="Pendleton A.L."/>
            <person name="Watervoot N.F."/>
            <person name="Auber R.P."/>
            <person name="Gonzalez D.J."/>
            <person name="Wisecaver J.H."/>
            <person name="Moore B.S."/>
        </authorList>
    </citation>
    <scope>NUCLEOTIDE SEQUENCE [LARGE SCALE GENOMIC DNA]</scope>
    <source>
        <strain evidence="3 4">12B1</strain>
    </source>
</reference>
<dbReference type="InterPro" id="IPR018203">
    <property type="entry name" value="GDP_dissociation_inhibitor"/>
</dbReference>
<dbReference type="PANTHER" id="PTHR11787">
    <property type="entry name" value="RAB GDP-DISSOCIATION INHIBITOR"/>
    <property type="match status" value="1"/>
</dbReference>
<evidence type="ECO:0000313" key="3">
    <source>
        <dbReference type="EMBL" id="KAL1522820.1"/>
    </source>
</evidence>
<dbReference type="GO" id="GO:0015031">
    <property type="term" value="P:protein transport"/>
    <property type="evidence" value="ECO:0007669"/>
    <property type="project" value="InterPro"/>
</dbReference>
<accession>A0AB34JPE9</accession>
<dbReference type="GO" id="GO:0016192">
    <property type="term" value="P:vesicle-mediated transport"/>
    <property type="evidence" value="ECO:0007669"/>
    <property type="project" value="TreeGrafter"/>
</dbReference>
<dbReference type="PRINTS" id="PR00891">
    <property type="entry name" value="RABGDIREP"/>
</dbReference>
<organism evidence="3 4">
    <name type="scientific">Prymnesium parvum</name>
    <name type="common">Toxic golden alga</name>
    <dbReference type="NCBI Taxonomy" id="97485"/>
    <lineage>
        <taxon>Eukaryota</taxon>
        <taxon>Haptista</taxon>
        <taxon>Haptophyta</taxon>
        <taxon>Prymnesiophyceae</taxon>
        <taxon>Prymnesiales</taxon>
        <taxon>Prymnesiaceae</taxon>
        <taxon>Prymnesium</taxon>
    </lineage>
</organism>
<gene>
    <name evidence="3" type="ORF">AB1Y20_017789</name>
</gene>
<proteinExistence type="inferred from homology"/>
<dbReference type="Pfam" id="PF00996">
    <property type="entry name" value="GDI"/>
    <property type="match status" value="1"/>
</dbReference>
<protein>
    <recommendedName>
        <fullName evidence="2">Rab GDP dissociation inhibitor</fullName>
    </recommendedName>
</protein>
<dbReference type="InterPro" id="IPR036188">
    <property type="entry name" value="FAD/NAD-bd_sf"/>
</dbReference>
<dbReference type="AlphaFoldDB" id="A0AB34JPE9"/>
<dbReference type="Proteomes" id="UP001515480">
    <property type="component" value="Unassembled WGS sequence"/>
</dbReference>
<comment type="caution">
    <text evidence="3">The sequence shown here is derived from an EMBL/GenBank/DDBJ whole genome shotgun (WGS) entry which is preliminary data.</text>
</comment>